<dbReference type="RefSeq" id="WP_086284381.1">
    <property type="nucleotide sequence ID" value="NZ_NGMO01000002.1"/>
</dbReference>
<reference evidence="3 4" key="1">
    <citation type="submission" date="2017-05" db="EMBL/GenBank/DDBJ databases">
        <title>The Genome Sequence of Enterococcus sp. 10A9_DIV0425.</title>
        <authorList>
            <consortium name="The Broad Institute Genomics Platform"/>
            <consortium name="The Broad Institute Genomic Center for Infectious Diseases"/>
            <person name="Earl A."/>
            <person name="Manson A."/>
            <person name="Schwartman J."/>
            <person name="Gilmore M."/>
            <person name="Abouelleil A."/>
            <person name="Cao P."/>
            <person name="Chapman S."/>
            <person name="Cusick C."/>
            <person name="Shea T."/>
            <person name="Young S."/>
            <person name="Neafsey D."/>
            <person name="Nusbaum C."/>
            <person name="Birren B."/>
        </authorList>
    </citation>
    <scope>NUCLEOTIDE SEQUENCE [LARGE SCALE GENOMIC DNA]</scope>
    <source>
        <strain evidence="3 4">10A9_DIV0425</strain>
    </source>
</reference>
<dbReference type="InterPro" id="IPR018778">
    <property type="entry name" value="T7SS_EssB"/>
</dbReference>
<protein>
    <submittedName>
        <fullName evidence="3">Type VII secretion protein EssB</fullName>
    </submittedName>
</protein>
<accession>A0A242K0G2</accession>
<dbReference type="Gene3D" id="1.10.510.10">
    <property type="entry name" value="Transferase(Phosphotransferase) domain 1"/>
    <property type="match status" value="1"/>
</dbReference>
<evidence type="ECO:0000313" key="3">
    <source>
        <dbReference type="EMBL" id="OTP11140.1"/>
    </source>
</evidence>
<comment type="caution">
    <text evidence="3">The sequence shown here is derived from an EMBL/GenBank/DDBJ whole genome shotgun (WGS) entry which is preliminary data.</text>
</comment>
<dbReference type="Proteomes" id="UP000194933">
    <property type="component" value="Unassembled WGS sequence"/>
</dbReference>
<dbReference type="EMBL" id="NGMO01000002">
    <property type="protein sequence ID" value="OTP11140.1"/>
    <property type="molecule type" value="Genomic_DNA"/>
</dbReference>
<evidence type="ECO:0000256" key="2">
    <source>
        <dbReference type="SAM" id="Phobius"/>
    </source>
</evidence>
<name>A0A242K0G2_9ENTE</name>
<keyword evidence="2" id="KW-0812">Transmembrane</keyword>
<keyword evidence="2" id="KW-0472">Membrane</keyword>
<feature type="transmembrane region" description="Helical" evidence="2">
    <location>
        <begin position="217"/>
        <end position="238"/>
    </location>
</feature>
<evidence type="ECO:0000256" key="1">
    <source>
        <dbReference type="ARBA" id="ARBA00010163"/>
    </source>
</evidence>
<proteinExistence type="inferred from homology"/>
<gene>
    <name evidence="3" type="ORF">A5844_001274</name>
</gene>
<keyword evidence="2" id="KW-1133">Transmembrane helix</keyword>
<organism evidence="3 4">
    <name type="scientific">Candidatus Enterococcus wittei</name>
    <dbReference type="NCBI Taxonomy" id="1987383"/>
    <lineage>
        <taxon>Bacteria</taxon>
        <taxon>Bacillati</taxon>
        <taxon>Bacillota</taxon>
        <taxon>Bacilli</taxon>
        <taxon>Lactobacillales</taxon>
        <taxon>Enterococcaceae</taxon>
        <taxon>Enterococcus</taxon>
    </lineage>
</organism>
<keyword evidence="4" id="KW-1185">Reference proteome</keyword>
<comment type="similarity">
    <text evidence="1">Belongs to the EssB family.</text>
</comment>
<dbReference type="Pfam" id="PF10140">
    <property type="entry name" value="YukC"/>
    <property type="match status" value="1"/>
</dbReference>
<sequence>MAKLIDRSEKIQLEEAFKYVSVRLQAGQYCLDQLEQFQQILEPKCGFLDGEIISVTGEELIIHYKKKTYTQCLTQFLEKKDRLQRLLVAQRLYFLVDFVDSPVHPFVHPENLFVYGEEVVVAHRGFIKAIVPYAADRYSYFKQYRGLVLSILYPKYNYESLIEGSGALKEPFSKKIQEATTISEIHQLIGEQIIRQKVKYEKESCVVKRKKYQLFKWGMIVLAILTIGLGTTTSIYLLKKLPEQERISTAKSQFIANNYAGVLGTLKANQVEKLSKETKYIVAVSAVHLDHLTDEQRSAILNHLSQKSEDYLLLYWIYIGRGHFAKALDIAQTFDDNQYILHAYTKLYDTTKTNSTMKGEKKQKLLTKYEKEINHYMEILEGENDEEEVT</sequence>
<evidence type="ECO:0000313" key="4">
    <source>
        <dbReference type="Proteomes" id="UP000194933"/>
    </source>
</evidence>
<dbReference type="Gene3D" id="1.25.40.680">
    <property type="entry name" value="Type VII secretion system EssB, C-terminal-like domain"/>
    <property type="match status" value="1"/>
</dbReference>
<dbReference type="InterPro" id="IPR042565">
    <property type="entry name" value="T7SS_EssB_C"/>
</dbReference>
<dbReference type="AlphaFoldDB" id="A0A242K0G2"/>
<dbReference type="STRING" id="1987383.A5844_001274"/>
<dbReference type="NCBIfam" id="TIGR03926">
    <property type="entry name" value="T7_EssB"/>
    <property type="match status" value="1"/>
</dbReference>